<dbReference type="Proteomes" id="UP000789845">
    <property type="component" value="Unassembled WGS sequence"/>
</dbReference>
<protein>
    <submittedName>
        <fullName evidence="1">Uncharacterized protein</fullName>
    </submittedName>
</protein>
<evidence type="ECO:0000313" key="1">
    <source>
        <dbReference type="EMBL" id="CAG9606385.1"/>
    </source>
</evidence>
<keyword evidence="2" id="KW-1185">Reference proteome</keyword>
<sequence length="227" mass="26446">MKSWLIAIILDILFFPSPKVVNSQEEVILFNQLYESAIASPDKTINYNLSIPKYKFLRYLSDNKQVLFHGSNNPFIQTFEPREQTLFDGKMDKAVFATKDPIWSTFYAVLCKKSLLGSIRNGSMTANRKQQYHFYSLTEPTLKKNPWTNGTVYLLPEQKFSPISKGPLQFDEWICRETVVPIVKIEVEPSDFYFLNKVACHNETESIIQSWLLYKFRLTFSGRKNVD</sequence>
<evidence type="ECO:0000313" key="2">
    <source>
        <dbReference type="Proteomes" id="UP000789845"/>
    </source>
</evidence>
<dbReference type="AlphaFoldDB" id="A0A9C7G646"/>
<organism evidence="1 2">
    <name type="scientific">Pseudoneobacillus rhizosphaerae</name>
    <dbReference type="NCBI Taxonomy" id="2880968"/>
    <lineage>
        <taxon>Bacteria</taxon>
        <taxon>Bacillati</taxon>
        <taxon>Bacillota</taxon>
        <taxon>Bacilli</taxon>
        <taxon>Bacillales</taxon>
        <taxon>Bacillaceae</taxon>
        <taxon>Pseudoneobacillus</taxon>
    </lineage>
</organism>
<dbReference type="EMBL" id="CAKJTG010000001">
    <property type="protein sequence ID" value="CAG9606385.1"/>
    <property type="molecule type" value="Genomic_DNA"/>
</dbReference>
<name>A0A9C7G646_9BACI</name>
<gene>
    <name evidence="1" type="ORF">NEOCIP111885_00073</name>
</gene>
<accession>A0A9C7G646</accession>
<reference evidence="1" key="1">
    <citation type="submission" date="2021-10" db="EMBL/GenBank/DDBJ databases">
        <authorList>
            <person name="Criscuolo A."/>
        </authorList>
    </citation>
    <scope>NUCLEOTIDE SEQUENCE</scope>
    <source>
        <strain evidence="1">CIP111885</strain>
    </source>
</reference>
<dbReference type="RefSeq" id="WP_230494674.1">
    <property type="nucleotide sequence ID" value="NZ_CAKJTG010000001.1"/>
</dbReference>
<comment type="caution">
    <text evidence="1">The sequence shown here is derived from an EMBL/GenBank/DDBJ whole genome shotgun (WGS) entry which is preliminary data.</text>
</comment>
<proteinExistence type="predicted"/>